<dbReference type="InterPro" id="IPR045227">
    <property type="entry name" value="WDR18/Ipi3/RID3"/>
</dbReference>
<name>A0A7S1V8R1_9EUKA</name>
<dbReference type="SMART" id="SM00320">
    <property type="entry name" value="WD40"/>
    <property type="match status" value="4"/>
</dbReference>
<accession>A0A7S1V8R1</accession>
<dbReference type="SUPFAM" id="SSF50998">
    <property type="entry name" value="Quinoprotein alcohol dehydrogenase-like"/>
    <property type="match status" value="1"/>
</dbReference>
<keyword evidence="2" id="KW-0677">Repeat</keyword>
<dbReference type="InterPro" id="IPR001680">
    <property type="entry name" value="WD40_rpt"/>
</dbReference>
<protein>
    <submittedName>
        <fullName evidence="3">Uncharacterized protein</fullName>
    </submittedName>
</protein>
<evidence type="ECO:0000256" key="2">
    <source>
        <dbReference type="ARBA" id="ARBA00022737"/>
    </source>
</evidence>
<gene>
    <name evidence="3" type="ORF">SSP0437_LOCUS3447</name>
</gene>
<dbReference type="EMBL" id="HBGL01004457">
    <property type="protein sequence ID" value="CAD9291764.1"/>
    <property type="molecule type" value="Transcribed_RNA"/>
</dbReference>
<sequence length="390" mass="40501">MIICCSPSGGLSSSIISIWNEENGTVEWSLRANDVSIPGVRSAVVSVAPGASPVLLGISSSKAETAADRDADGPAATSDRCSFFSTTLPSHTLQSIQTAAAPFATLVRVSPHIVVAPSSADGTLAGWNTATGQLLFSLQHVHFRPIRAVVSTGTLLVTGADDALVRVWALASLLRPRTDVAAPPPLLSISAHTLPVTDIAVLGDRVYSVSLDATLKVHDIGAAGQLVANVDLESAASAVAVSQTGGRIYVGRVDGTVVCFSTFQLHQGPPQADDRRSVVLTPDGTTDGHVSVTSLVLTTNEALLIAGTSDGQCIVLDALTLHEVRRHRDHVGGGGIAHLAVTDLPPFELFTKRRGGAAQAPAPLRRFADPDPAHALASFQVPPQLTPQFM</sequence>
<dbReference type="PANTHER" id="PTHR18763:SF0">
    <property type="entry name" value="WD REPEAT-CONTAINING PROTEIN 18"/>
    <property type="match status" value="1"/>
</dbReference>
<proteinExistence type="predicted"/>
<dbReference type="InterPro" id="IPR011047">
    <property type="entry name" value="Quinoprotein_ADH-like_sf"/>
</dbReference>
<dbReference type="InterPro" id="IPR015943">
    <property type="entry name" value="WD40/YVTN_repeat-like_dom_sf"/>
</dbReference>
<dbReference type="GO" id="GO:0005656">
    <property type="term" value="C:nuclear pre-replicative complex"/>
    <property type="evidence" value="ECO:0007669"/>
    <property type="project" value="TreeGrafter"/>
</dbReference>
<evidence type="ECO:0000256" key="1">
    <source>
        <dbReference type="ARBA" id="ARBA00022574"/>
    </source>
</evidence>
<dbReference type="Gene3D" id="2.130.10.10">
    <property type="entry name" value="YVTN repeat-like/Quinoprotein amine dehydrogenase"/>
    <property type="match status" value="1"/>
</dbReference>
<dbReference type="Pfam" id="PF00400">
    <property type="entry name" value="WD40"/>
    <property type="match status" value="2"/>
</dbReference>
<keyword evidence="1" id="KW-0853">WD repeat</keyword>
<organism evidence="3">
    <name type="scientific">Sexangularia sp. CB-2014</name>
    <dbReference type="NCBI Taxonomy" id="1486929"/>
    <lineage>
        <taxon>Eukaryota</taxon>
        <taxon>Amoebozoa</taxon>
        <taxon>Tubulinea</taxon>
        <taxon>Elardia</taxon>
        <taxon>Arcellinida</taxon>
        <taxon>Arcellinida incertae sedis</taxon>
        <taxon>Sexangularia</taxon>
    </lineage>
</organism>
<dbReference type="GO" id="GO:0006261">
    <property type="term" value="P:DNA-templated DNA replication"/>
    <property type="evidence" value="ECO:0007669"/>
    <property type="project" value="TreeGrafter"/>
</dbReference>
<dbReference type="GO" id="GO:0120330">
    <property type="term" value="C:rixosome complex"/>
    <property type="evidence" value="ECO:0007669"/>
    <property type="project" value="TreeGrafter"/>
</dbReference>
<dbReference type="AlphaFoldDB" id="A0A7S1V8R1"/>
<dbReference type="GO" id="GO:0006364">
    <property type="term" value="P:rRNA processing"/>
    <property type="evidence" value="ECO:0007669"/>
    <property type="project" value="TreeGrafter"/>
</dbReference>
<dbReference type="PANTHER" id="PTHR18763">
    <property type="entry name" value="WD-REPEAT PROTEIN 18"/>
    <property type="match status" value="1"/>
</dbReference>
<evidence type="ECO:0000313" key="3">
    <source>
        <dbReference type="EMBL" id="CAD9291764.1"/>
    </source>
</evidence>
<reference evidence="3" key="1">
    <citation type="submission" date="2021-01" db="EMBL/GenBank/DDBJ databases">
        <authorList>
            <person name="Corre E."/>
            <person name="Pelletier E."/>
            <person name="Niang G."/>
            <person name="Scheremetjew M."/>
            <person name="Finn R."/>
            <person name="Kale V."/>
            <person name="Holt S."/>
            <person name="Cochrane G."/>
            <person name="Meng A."/>
            <person name="Brown T."/>
            <person name="Cohen L."/>
        </authorList>
    </citation>
    <scope>NUCLEOTIDE SEQUENCE</scope>
    <source>
        <strain evidence="3">ATCC 50979</strain>
    </source>
</reference>